<accession>A0ABV3RD64</accession>
<keyword evidence="2" id="KW-1185">Reference proteome</keyword>
<evidence type="ECO:0000313" key="2">
    <source>
        <dbReference type="Proteomes" id="UP001556118"/>
    </source>
</evidence>
<proteinExistence type="predicted"/>
<evidence type="ECO:0000313" key="1">
    <source>
        <dbReference type="EMBL" id="MEW9855910.1"/>
    </source>
</evidence>
<sequence>MLRLFQRSAPASPEPVNPGAALAQIGHRQRRAKIRAKVDEMREAMGLPKAEWPAL</sequence>
<reference evidence="1 2" key="1">
    <citation type="submission" date="2024-06" db="EMBL/GenBank/DDBJ databases">
        <title>Novosphingobium rhizovicinus M1R2S20.</title>
        <authorList>
            <person name="Sun J.-Q."/>
        </authorList>
    </citation>
    <scope>NUCLEOTIDE SEQUENCE [LARGE SCALE GENOMIC DNA]</scope>
    <source>
        <strain evidence="1 2">M1R2S20</strain>
    </source>
</reference>
<dbReference type="Proteomes" id="UP001556118">
    <property type="component" value="Unassembled WGS sequence"/>
</dbReference>
<organism evidence="1 2">
    <name type="scientific">Novosphingobium rhizovicinum</name>
    <dbReference type="NCBI Taxonomy" id="3228928"/>
    <lineage>
        <taxon>Bacteria</taxon>
        <taxon>Pseudomonadati</taxon>
        <taxon>Pseudomonadota</taxon>
        <taxon>Alphaproteobacteria</taxon>
        <taxon>Sphingomonadales</taxon>
        <taxon>Sphingomonadaceae</taxon>
        <taxon>Novosphingobium</taxon>
    </lineage>
</organism>
<name>A0ABV3RD64_9SPHN</name>
<protein>
    <submittedName>
        <fullName evidence="1">Uncharacterized protein</fullName>
    </submittedName>
</protein>
<comment type="caution">
    <text evidence="1">The sequence shown here is derived from an EMBL/GenBank/DDBJ whole genome shotgun (WGS) entry which is preliminary data.</text>
</comment>
<dbReference type="EMBL" id="JBFNXR010000048">
    <property type="protein sequence ID" value="MEW9855910.1"/>
    <property type="molecule type" value="Genomic_DNA"/>
</dbReference>
<dbReference type="RefSeq" id="WP_367774066.1">
    <property type="nucleotide sequence ID" value="NZ_JBFNXR010000048.1"/>
</dbReference>
<gene>
    <name evidence="1" type="ORF">ABUH87_12250</name>
</gene>